<accession>A0ACC6FRF5</accession>
<comment type="caution">
    <text evidence="1">The sequence shown here is derived from an EMBL/GenBank/DDBJ whole genome shotgun (WGS) entry which is preliminary data.</text>
</comment>
<name>A0ACC6FRF5_9HELI</name>
<protein>
    <submittedName>
        <fullName evidence="1">Uncharacterized protein</fullName>
    </submittedName>
</protein>
<organism evidence="1 2">
    <name type="scientific">Helicobacter zhangjianzhongii</name>
    <dbReference type="NCBI Taxonomy" id="2974574"/>
    <lineage>
        <taxon>Bacteria</taxon>
        <taxon>Pseudomonadati</taxon>
        <taxon>Campylobacterota</taxon>
        <taxon>Epsilonproteobacteria</taxon>
        <taxon>Campylobacterales</taxon>
        <taxon>Helicobacteraceae</taxon>
        <taxon>Helicobacter</taxon>
    </lineage>
</organism>
<evidence type="ECO:0000313" key="2">
    <source>
        <dbReference type="Proteomes" id="UP001173802"/>
    </source>
</evidence>
<sequence length="77" mass="8286">MDSRLRDSVLLSGDSACGLESGISSPSSRDSHSRLISACGLKTSEAVQGGGTQAGFFRMPRILEEEIESKWKIKLKS</sequence>
<gene>
    <name evidence="1" type="ORF">NYG90_02135</name>
</gene>
<dbReference type="EMBL" id="JANURN010000002">
    <property type="protein sequence ID" value="MDL0081487.1"/>
    <property type="molecule type" value="Genomic_DNA"/>
</dbReference>
<reference evidence="1 2" key="1">
    <citation type="journal article" date="2023" name="Microorganisms">
        <title>Isolation and Genomic Characteristics of Cat-Borne Campylobacter felis sp. nov. and Sheep-Borne Campylobacter ovis sp. nov.</title>
        <authorList>
            <person name="Wang H."/>
            <person name="Li Y."/>
            <person name="Gu Y."/>
            <person name="Zhou G."/>
            <person name="Chen X."/>
            <person name="Zhang X."/>
            <person name="Shao Z."/>
            <person name="Zhang J."/>
            <person name="Zhang M."/>
        </authorList>
    </citation>
    <scope>NUCLEOTIDE SEQUENCE [LARGE SCALE GENOMIC DNA]</scope>
    <source>
        <strain evidence="1 2">XJK30-2</strain>
    </source>
</reference>
<dbReference type="Proteomes" id="UP001173802">
    <property type="component" value="Unassembled WGS sequence"/>
</dbReference>
<evidence type="ECO:0000313" key="1">
    <source>
        <dbReference type="EMBL" id="MDL0081487.1"/>
    </source>
</evidence>
<keyword evidence="2" id="KW-1185">Reference proteome</keyword>
<proteinExistence type="predicted"/>